<comment type="caution">
    <text evidence="1">The sequence shown here is derived from an EMBL/GenBank/DDBJ whole genome shotgun (WGS) entry which is preliminary data.</text>
</comment>
<accession>A0A7Y7PST8</accession>
<dbReference type="RefSeq" id="WP_176910204.1">
    <property type="nucleotide sequence ID" value="NZ_JABKAU010000064.1"/>
</dbReference>
<dbReference type="AlphaFoldDB" id="A0A7Y7PST8"/>
<keyword evidence="2" id="KW-1185">Reference proteome</keyword>
<name>A0A7Y7PST8_9BACT</name>
<dbReference type="EMBL" id="JABKAU010000064">
    <property type="protein sequence ID" value="NVO33393.1"/>
    <property type="molecule type" value="Genomic_DNA"/>
</dbReference>
<evidence type="ECO:0000313" key="2">
    <source>
        <dbReference type="Proteomes" id="UP000565521"/>
    </source>
</evidence>
<protein>
    <submittedName>
        <fullName evidence="1">Uncharacterized protein</fullName>
    </submittedName>
</protein>
<proteinExistence type="predicted"/>
<dbReference type="Proteomes" id="UP000565521">
    <property type="component" value="Unassembled WGS sequence"/>
</dbReference>
<sequence>MTASSTAGAFERDLASRQTYHQANAEQDFALLPTFTALGIAPLPELFVNWARFEEVDAFQTADVARYFDDLWYPVADDIDLFDASLSWLVSIRHDGVVSVIR</sequence>
<organism evidence="1 2">
    <name type="scientific">Hymenobacter lapidiphilus</name>
    <dbReference type="NCBI Taxonomy" id="2608003"/>
    <lineage>
        <taxon>Bacteria</taxon>
        <taxon>Pseudomonadati</taxon>
        <taxon>Bacteroidota</taxon>
        <taxon>Cytophagia</taxon>
        <taxon>Cytophagales</taxon>
        <taxon>Hymenobacteraceae</taxon>
        <taxon>Hymenobacter</taxon>
    </lineage>
</organism>
<evidence type="ECO:0000313" key="1">
    <source>
        <dbReference type="EMBL" id="NVO33393.1"/>
    </source>
</evidence>
<reference evidence="1 2" key="1">
    <citation type="submission" date="2020-05" db="EMBL/GenBank/DDBJ databases">
        <title>Hymenobacter terrestris sp. nov. and Hymenobacter lapidiphilus sp. nov., isolated from regoliths in Antarctica.</title>
        <authorList>
            <person name="Sedlacek I."/>
            <person name="Pantucek R."/>
            <person name="Zeman M."/>
            <person name="Holochova P."/>
            <person name="Kralova S."/>
            <person name="Stankova E."/>
            <person name="Sedo O."/>
            <person name="Micenkova L."/>
            <person name="Svec P."/>
            <person name="Gupta V."/>
            <person name="Sood U."/>
            <person name="Korpole U.S."/>
            <person name="Lal R."/>
        </authorList>
    </citation>
    <scope>NUCLEOTIDE SEQUENCE [LARGE SCALE GENOMIC DNA]</scope>
    <source>
        <strain evidence="1 2">P5342</strain>
    </source>
</reference>
<gene>
    <name evidence="1" type="ORF">HW554_19475</name>
</gene>